<feature type="transmembrane region" description="Helical" evidence="1">
    <location>
        <begin position="6"/>
        <end position="25"/>
    </location>
</feature>
<evidence type="ECO:0000256" key="1">
    <source>
        <dbReference type="SAM" id="Phobius"/>
    </source>
</evidence>
<name>A0A7L8ZIJ2_9CAUD</name>
<evidence type="ECO:0000313" key="3">
    <source>
        <dbReference type="Proteomes" id="UP000593991"/>
    </source>
</evidence>
<keyword evidence="1" id="KW-0472">Membrane</keyword>
<dbReference type="EMBL" id="MT939242">
    <property type="protein sequence ID" value="QOI68869.1"/>
    <property type="molecule type" value="Genomic_DNA"/>
</dbReference>
<gene>
    <name evidence="2" type="ORF">phi9184_ORF050</name>
</gene>
<keyword evidence="3" id="KW-1185">Reference proteome</keyword>
<evidence type="ECO:0000313" key="2">
    <source>
        <dbReference type="EMBL" id="QOI68869.1"/>
    </source>
</evidence>
<reference evidence="2 3" key="1">
    <citation type="submission" date="2020-08" db="EMBL/GenBank/DDBJ databases">
        <authorList>
            <person name="Canfield G.S."/>
            <person name="Duerkop B.A."/>
        </authorList>
    </citation>
    <scope>NUCLEOTIDE SEQUENCE [LARGE SCALE GENOMIC DNA]</scope>
</reference>
<dbReference type="Proteomes" id="UP000593991">
    <property type="component" value="Segment"/>
</dbReference>
<sequence length="30" mass="3266">MTVMIASLLFMAAVIAFAGLFITWLEKGGY</sequence>
<keyword evidence="1" id="KW-1133">Transmembrane helix</keyword>
<keyword evidence="1" id="KW-0812">Transmembrane</keyword>
<organism evidence="2 3">
    <name type="scientific">Enterococcus phage 9184</name>
    <dbReference type="NCBI Taxonomy" id="2763103"/>
    <lineage>
        <taxon>Viruses</taxon>
        <taxon>Duplodnaviria</taxon>
        <taxon>Heunggongvirae</taxon>
        <taxon>Uroviricota</taxon>
        <taxon>Caudoviricetes</taxon>
        <taxon>Thiercelinvirus</taxon>
        <taxon>Thiercelinvirus v9184</taxon>
    </lineage>
</organism>
<proteinExistence type="predicted"/>
<accession>A0A7L8ZIJ2</accession>
<protein>
    <submittedName>
        <fullName evidence="2">Uncharacterized protein</fullName>
    </submittedName>
</protein>